<dbReference type="PATRIC" id="fig|292564.3.peg.1259"/>
<dbReference type="HOGENOM" id="CLU_003433_2_1_3"/>
<dbReference type="Pfam" id="PF00266">
    <property type="entry name" value="Aminotran_5"/>
    <property type="match status" value="1"/>
</dbReference>
<dbReference type="PANTHER" id="PTHR43586">
    <property type="entry name" value="CYSTEINE DESULFURASE"/>
    <property type="match status" value="1"/>
</dbReference>
<feature type="domain" description="Aminotransferase class V" evidence="1">
    <location>
        <begin position="50"/>
        <end position="374"/>
    </location>
</feature>
<dbReference type="InterPro" id="IPR015422">
    <property type="entry name" value="PyrdxlP-dep_Trfase_small"/>
</dbReference>
<dbReference type="Proteomes" id="UP000010388">
    <property type="component" value="Chromosome"/>
</dbReference>
<dbReference type="eggNOG" id="COG0520">
    <property type="taxonomic scope" value="Bacteria"/>
</dbReference>
<dbReference type="KEGG" id="cgc:Cyagr_1320"/>
<dbReference type="SUPFAM" id="SSF53383">
    <property type="entry name" value="PLP-dependent transferases"/>
    <property type="match status" value="1"/>
</dbReference>
<keyword evidence="2" id="KW-0456">Lyase</keyword>
<dbReference type="PANTHER" id="PTHR43586:SF4">
    <property type="entry name" value="ISOPENICILLIN N EPIMERASE"/>
    <property type="match status" value="1"/>
</dbReference>
<name>K9P6Z4_CYAGP</name>
<sequence length="390" mass="41458">MPALANKTYFNYGGQGPLPTPSLAAISASFATIQELGPFSDNVWPYVNRTVSGLRQRLAAWFGVAPERVAFTENVTSGCVLPLWGLPWEPGDELLVGDAEHYGVVAALEELARRHRLRITCLAVADLTGDAAATAAAVGERLEAALTPRTRLVVLSHLLWNTGQTMPIAAVAAGLAGHSRHPWLLVDAAQSLGSLPVAEAAAAADIYACTGHKWCCGPEGLGAVALSGRLLAESSPTLIGWRTLEHDGPGAGGYHRDARRFEVATSCTPLFAGLDSSLQLLEAEGDAHQRLAAIRERSRQLWEGLRQMPGLHTLLEVPPPAGLVSFTMADAKGTPLDPAAVVKQLGERGTWLRTLESPRCLRSCTHLVSTADEVERLLTQLAELSQLSAG</sequence>
<accession>K9P6Z4</accession>
<dbReference type="InterPro" id="IPR015424">
    <property type="entry name" value="PyrdxlP-dep_Trfase"/>
</dbReference>
<reference evidence="3" key="1">
    <citation type="journal article" date="2013" name="Proc. Natl. Acad. Sci. U.S.A.">
        <title>Improving the coverage of the cyanobacterial phylum using diversity-driven genome sequencing.</title>
        <authorList>
            <person name="Shih P.M."/>
            <person name="Wu D."/>
            <person name="Latifi A."/>
            <person name="Axen S.D."/>
            <person name="Fewer D.P."/>
            <person name="Talla E."/>
            <person name="Calteau A."/>
            <person name="Cai F."/>
            <person name="Tandeau de Marsac N."/>
            <person name="Rippka R."/>
            <person name="Herdman M."/>
            <person name="Sivonen K."/>
            <person name="Coursin T."/>
            <person name="Laurent T."/>
            <person name="Goodwin L."/>
            <person name="Nolan M."/>
            <person name="Davenport K.W."/>
            <person name="Han C.S."/>
            <person name="Rubin E.M."/>
            <person name="Eisen J.A."/>
            <person name="Woyke T."/>
            <person name="Gugger M."/>
            <person name="Kerfeld C.A."/>
        </authorList>
    </citation>
    <scope>NUCLEOTIDE SEQUENCE [LARGE SCALE GENOMIC DNA]</scope>
    <source>
        <strain evidence="3">ATCC 27147 / PCC 6307</strain>
    </source>
</reference>
<dbReference type="InterPro" id="IPR000192">
    <property type="entry name" value="Aminotrans_V_dom"/>
</dbReference>
<proteinExistence type="predicted"/>
<organism evidence="2 3">
    <name type="scientific">Cyanobium gracile (strain ATCC 27147 / PCC 6307)</name>
    <dbReference type="NCBI Taxonomy" id="292564"/>
    <lineage>
        <taxon>Bacteria</taxon>
        <taxon>Bacillati</taxon>
        <taxon>Cyanobacteriota</taxon>
        <taxon>Cyanophyceae</taxon>
        <taxon>Synechococcales</taxon>
        <taxon>Prochlorococcaceae</taxon>
        <taxon>Cyanobium</taxon>
    </lineage>
</organism>
<dbReference type="InterPro" id="IPR015421">
    <property type="entry name" value="PyrdxlP-dep_Trfase_major"/>
</dbReference>
<dbReference type="Gene3D" id="3.40.640.10">
    <property type="entry name" value="Type I PLP-dependent aspartate aminotransferase-like (Major domain)"/>
    <property type="match status" value="1"/>
</dbReference>
<dbReference type="RefSeq" id="WP_015108949.1">
    <property type="nucleotide sequence ID" value="NC_019675.1"/>
</dbReference>
<dbReference type="EMBL" id="CP003495">
    <property type="protein sequence ID" value="AFY28496.1"/>
    <property type="molecule type" value="Genomic_DNA"/>
</dbReference>
<evidence type="ECO:0000259" key="1">
    <source>
        <dbReference type="Pfam" id="PF00266"/>
    </source>
</evidence>
<gene>
    <name evidence="2" type="ordered locus">Cyagr_1320</name>
</gene>
<evidence type="ECO:0000313" key="2">
    <source>
        <dbReference type="EMBL" id="AFY28496.1"/>
    </source>
</evidence>
<dbReference type="AlphaFoldDB" id="K9P6Z4"/>
<dbReference type="GO" id="GO:0016829">
    <property type="term" value="F:lyase activity"/>
    <property type="evidence" value="ECO:0007669"/>
    <property type="project" value="UniProtKB-KW"/>
</dbReference>
<protein>
    <submittedName>
        <fullName evidence="2">Selenocysteine lyase</fullName>
    </submittedName>
</protein>
<evidence type="ECO:0000313" key="3">
    <source>
        <dbReference type="Proteomes" id="UP000010388"/>
    </source>
</evidence>
<dbReference type="STRING" id="292564.Cyagr_1320"/>
<dbReference type="Gene3D" id="3.90.1150.10">
    <property type="entry name" value="Aspartate Aminotransferase, domain 1"/>
    <property type="match status" value="1"/>
</dbReference>